<protein>
    <submittedName>
        <fullName evidence="1">Class I SAM-dependent methyltransferase</fullName>
        <ecNumber evidence="1">2.1.1.-</ecNumber>
    </submittedName>
</protein>
<dbReference type="EMBL" id="CP137852">
    <property type="protein sequence ID" value="WPB86902.1"/>
    <property type="molecule type" value="Genomic_DNA"/>
</dbReference>
<evidence type="ECO:0000313" key="2">
    <source>
        <dbReference type="Proteomes" id="UP001305521"/>
    </source>
</evidence>
<dbReference type="EC" id="2.1.1.-" evidence="1"/>
<name>A0ABZ0PN65_9PROT</name>
<organism evidence="1 2">
    <name type="scientific">Sediminicoccus rosea</name>
    <dbReference type="NCBI Taxonomy" id="1225128"/>
    <lineage>
        <taxon>Bacteria</taxon>
        <taxon>Pseudomonadati</taxon>
        <taxon>Pseudomonadota</taxon>
        <taxon>Alphaproteobacteria</taxon>
        <taxon>Acetobacterales</taxon>
        <taxon>Roseomonadaceae</taxon>
        <taxon>Sediminicoccus</taxon>
    </lineage>
</organism>
<dbReference type="InterPro" id="IPR029063">
    <property type="entry name" value="SAM-dependent_MTases_sf"/>
</dbReference>
<keyword evidence="1" id="KW-0808">Transferase</keyword>
<gene>
    <name evidence="1" type="ORF">R9Z33_08490</name>
</gene>
<proteinExistence type="predicted"/>
<dbReference type="GO" id="GO:0032259">
    <property type="term" value="P:methylation"/>
    <property type="evidence" value="ECO:0007669"/>
    <property type="project" value="UniProtKB-KW"/>
</dbReference>
<dbReference type="GO" id="GO:0008168">
    <property type="term" value="F:methyltransferase activity"/>
    <property type="evidence" value="ECO:0007669"/>
    <property type="project" value="UniProtKB-KW"/>
</dbReference>
<reference evidence="1 2" key="1">
    <citation type="submission" date="2023-11" db="EMBL/GenBank/DDBJ databases">
        <title>Arctic aerobic anoxygenic photoheterotroph Sediminicoccus rosea KRV36 adapts its photosynthesis to long days of polar summer.</title>
        <authorList>
            <person name="Tomasch J."/>
            <person name="Kopejtka K."/>
            <person name="Bily T."/>
            <person name="Gardiner A.T."/>
            <person name="Gardian Z."/>
            <person name="Shivaramu S."/>
            <person name="Koblizek M."/>
            <person name="Engelhardt F."/>
            <person name="Kaftan D."/>
        </authorList>
    </citation>
    <scope>NUCLEOTIDE SEQUENCE [LARGE SCALE GENOMIC DNA]</scope>
    <source>
        <strain evidence="1 2">R-30</strain>
    </source>
</reference>
<dbReference type="SUPFAM" id="SSF53335">
    <property type="entry name" value="S-adenosyl-L-methionine-dependent methyltransferases"/>
    <property type="match status" value="1"/>
</dbReference>
<sequence length="216" mass="24684">MTNAAATPGTSAPSAAEQAQAVVLEAQDWFRDKEFTTDWVTNKIRRWHRFLRRFRDRPVDLLEVGSFEGRSALFFLNYLPQSRLTCIDLFPGPLEARFDRNMQGFGDRLTKIKGSAIAHLDRLAGEKRQYHFIYLDAGKKRDHVLAQALLTWPLLRPGGLLMIDDYDWGKDRPPEGRPHDAINIFLDLHKDEIEILWKDGQVILKRLAPPPPAAAA</sequence>
<dbReference type="Proteomes" id="UP001305521">
    <property type="component" value="Chromosome"/>
</dbReference>
<dbReference type="RefSeq" id="WP_318650858.1">
    <property type="nucleotide sequence ID" value="NZ_CP137852.1"/>
</dbReference>
<dbReference type="Pfam" id="PF13578">
    <property type="entry name" value="Methyltransf_24"/>
    <property type="match status" value="1"/>
</dbReference>
<dbReference type="Gene3D" id="3.40.50.150">
    <property type="entry name" value="Vaccinia Virus protein VP39"/>
    <property type="match status" value="1"/>
</dbReference>
<evidence type="ECO:0000313" key="1">
    <source>
        <dbReference type="EMBL" id="WPB86902.1"/>
    </source>
</evidence>
<keyword evidence="2" id="KW-1185">Reference proteome</keyword>
<accession>A0ABZ0PN65</accession>
<dbReference type="CDD" id="cd02440">
    <property type="entry name" value="AdoMet_MTases"/>
    <property type="match status" value="1"/>
</dbReference>
<keyword evidence="1" id="KW-0489">Methyltransferase</keyword>